<gene>
    <name evidence="8" type="ORF">H4R18_000723</name>
</gene>
<proteinExistence type="predicted"/>
<evidence type="ECO:0000313" key="9">
    <source>
        <dbReference type="Proteomes" id="UP001140217"/>
    </source>
</evidence>
<protein>
    <recommendedName>
        <fullName evidence="7">MARVEL domain-containing protein</fullName>
    </recommendedName>
</protein>
<feature type="region of interest" description="Disordered" evidence="5">
    <location>
        <begin position="196"/>
        <end position="216"/>
    </location>
</feature>
<evidence type="ECO:0000259" key="7">
    <source>
        <dbReference type="Pfam" id="PF01284"/>
    </source>
</evidence>
<evidence type="ECO:0000256" key="1">
    <source>
        <dbReference type="ARBA" id="ARBA00004141"/>
    </source>
</evidence>
<evidence type="ECO:0000313" key="8">
    <source>
        <dbReference type="EMBL" id="KAJ2785135.1"/>
    </source>
</evidence>
<evidence type="ECO:0000256" key="4">
    <source>
        <dbReference type="ARBA" id="ARBA00023136"/>
    </source>
</evidence>
<feature type="transmembrane region" description="Helical" evidence="6">
    <location>
        <begin position="54"/>
        <end position="75"/>
    </location>
</feature>
<feature type="compositionally biased region" description="Polar residues" evidence="5">
    <location>
        <begin position="205"/>
        <end position="216"/>
    </location>
</feature>
<feature type="transmembrane region" description="Helical" evidence="6">
    <location>
        <begin position="96"/>
        <end position="117"/>
    </location>
</feature>
<keyword evidence="3 6" id="KW-1133">Transmembrane helix</keyword>
<keyword evidence="4 6" id="KW-0472">Membrane</keyword>
<feature type="transmembrane region" description="Helical" evidence="6">
    <location>
        <begin position="12"/>
        <end position="34"/>
    </location>
</feature>
<comment type="caution">
    <text evidence="8">The sequence shown here is derived from an EMBL/GenBank/DDBJ whole genome shotgun (WGS) entry which is preliminary data.</text>
</comment>
<comment type="subcellular location">
    <subcellularLocation>
        <location evidence="1">Membrane</location>
        <topology evidence="1">Multi-pass membrane protein</topology>
    </subcellularLocation>
</comment>
<evidence type="ECO:0000256" key="2">
    <source>
        <dbReference type="ARBA" id="ARBA00022692"/>
    </source>
</evidence>
<keyword evidence="2 6" id="KW-0812">Transmembrane</keyword>
<evidence type="ECO:0000256" key="3">
    <source>
        <dbReference type="ARBA" id="ARBA00022989"/>
    </source>
</evidence>
<dbReference type="EMBL" id="JANBUL010000015">
    <property type="protein sequence ID" value="KAJ2785135.1"/>
    <property type="molecule type" value="Genomic_DNA"/>
</dbReference>
<evidence type="ECO:0000256" key="6">
    <source>
        <dbReference type="SAM" id="Phobius"/>
    </source>
</evidence>
<evidence type="ECO:0000256" key="5">
    <source>
        <dbReference type="SAM" id="MobiDB-lite"/>
    </source>
</evidence>
<dbReference type="Pfam" id="PF01284">
    <property type="entry name" value="MARVEL"/>
    <property type="match status" value="1"/>
</dbReference>
<name>A0A9W8HKC8_9FUNG</name>
<feature type="transmembrane region" description="Helical" evidence="6">
    <location>
        <begin position="137"/>
        <end position="157"/>
    </location>
</feature>
<dbReference type="Proteomes" id="UP001140217">
    <property type="component" value="Unassembled WGS sequence"/>
</dbReference>
<dbReference type="AlphaFoldDB" id="A0A9W8HKC8"/>
<dbReference type="InterPro" id="IPR008253">
    <property type="entry name" value="Marvel"/>
</dbReference>
<reference evidence="8" key="1">
    <citation type="submission" date="2022-07" db="EMBL/GenBank/DDBJ databases">
        <title>Phylogenomic reconstructions and comparative analyses of Kickxellomycotina fungi.</title>
        <authorList>
            <person name="Reynolds N.K."/>
            <person name="Stajich J.E."/>
            <person name="Barry K."/>
            <person name="Grigoriev I.V."/>
            <person name="Crous P."/>
            <person name="Smith M.E."/>
        </authorList>
    </citation>
    <scope>NUCLEOTIDE SEQUENCE</scope>
    <source>
        <strain evidence="8">NBRC 105414</strain>
    </source>
</reference>
<sequence>MVSTALLKLLRYSLYLAVLVLAFIELIVDAVALAGLKTINVFGFYYSFGPPRGAAGYTMFVTLATLFVVPIIAFGNLLANRGISLATRANHIVNEVAAASFFTVLWFAAAVAMAYYAGDTDCYGYSACSKFKAATAFAWFPFFVFLCLTITLVILLVRVRKAGAPLTTLAYEVDVEAGRPGPAVPQHVDAPYPSTGKSEGGYYGSQPQVTMPTPAH</sequence>
<dbReference type="GO" id="GO:0016020">
    <property type="term" value="C:membrane"/>
    <property type="evidence" value="ECO:0007669"/>
    <property type="project" value="UniProtKB-SubCell"/>
</dbReference>
<accession>A0A9W8HKC8</accession>
<dbReference type="OrthoDB" id="5569995at2759"/>
<feature type="domain" description="MARVEL" evidence="7">
    <location>
        <begin position="19"/>
        <end position="150"/>
    </location>
</feature>
<keyword evidence="9" id="KW-1185">Reference proteome</keyword>
<organism evidence="8 9">
    <name type="scientific">Coemansia javaensis</name>
    <dbReference type="NCBI Taxonomy" id="2761396"/>
    <lineage>
        <taxon>Eukaryota</taxon>
        <taxon>Fungi</taxon>
        <taxon>Fungi incertae sedis</taxon>
        <taxon>Zoopagomycota</taxon>
        <taxon>Kickxellomycotina</taxon>
        <taxon>Kickxellomycetes</taxon>
        <taxon>Kickxellales</taxon>
        <taxon>Kickxellaceae</taxon>
        <taxon>Coemansia</taxon>
    </lineage>
</organism>